<evidence type="ECO:0000256" key="1">
    <source>
        <dbReference type="SAM" id="Phobius"/>
    </source>
</evidence>
<keyword evidence="1" id="KW-0812">Transmembrane</keyword>
<organism evidence="2 3">
    <name type="scientific">Tunturiibacter lichenicola</name>
    <dbReference type="NCBI Taxonomy" id="2051959"/>
    <lineage>
        <taxon>Bacteria</taxon>
        <taxon>Pseudomonadati</taxon>
        <taxon>Acidobacteriota</taxon>
        <taxon>Terriglobia</taxon>
        <taxon>Terriglobales</taxon>
        <taxon>Acidobacteriaceae</taxon>
        <taxon>Tunturiibacter</taxon>
    </lineage>
</organism>
<proteinExistence type="predicted"/>
<evidence type="ECO:0000313" key="3">
    <source>
        <dbReference type="Proteomes" id="UP000569092"/>
    </source>
</evidence>
<gene>
    <name evidence="2" type="ORF">HDF10_000315</name>
</gene>
<comment type="caution">
    <text evidence="2">The sequence shown here is derived from an EMBL/GenBank/DDBJ whole genome shotgun (WGS) entry which is preliminary data.</text>
</comment>
<name>A0A7W8N3Z2_9BACT</name>
<keyword evidence="1" id="KW-1133">Transmembrane helix</keyword>
<sequence>MIFAVALFAIAVWEHYKEKNVPASWLVASGVFFFAFGFYQAWSKERDEKEGALARIESPKFDFLVGTTIPLYDASYDLTIFFMLARILNKGHASVTTDWSATYRLGTAQEKMTSSTYANLIALRWVMRCC</sequence>
<feature type="transmembrane region" description="Helical" evidence="1">
    <location>
        <begin position="24"/>
        <end position="42"/>
    </location>
</feature>
<protein>
    <submittedName>
        <fullName evidence="2">Uncharacterized protein</fullName>
    </submittedName>
</protein>
<evidence type="ECO:0000313" key="2">
    <source>
        <dbReference type="EMBL" id="MBB5342365.1"/>
    </source>
</evidence>
<dbReference type="Proteomes" id="UP000569092">
    <property type="component" value="Unassembled WGS sequence"/>
</dbReference>
<accession>A0A7W8N3Z2</accession>
<dbReference type="AlphaFoldDB" id="A0A7W8N3Z2"/>
<dbReference type="EMBL" id="JACHDZ010000001">
    <property type="protein sequence ID" value="MBB5342365.1"/>
    <property type="molecule type" value="Genomic_DNA"/>
</dbReference>
<reference evidence="2 3" key="1">
    <citation type="submission" date="2020-08" db="EMBL/GenBank/DDBJ databases">
        <title>Genomic Encyclopedia of Type Strains, Phase IV (KMG-V): Genome sequencing to study the core and pangenomes of soil and plant-associated prokaryotes.</title>
        <authorList>
            <person name="Whitman W."/>
        </authorList>
    </citation>
    <scope>NUCLEOTIDE SEQUENCE [LARGE SCALE GENOMIC DNA]</scope>
    <source>
        <strain evidence="2 3">M8US30</strain>
    </source>
</reference>
<keyword evidence="1" id="KW-0472">Membrane</keyword>